<organism evidence="2 3">
    <name type="scientific">Agrococcus pavilionensis RW1</name>
    <dbReference type="NCBI Taxonomy" id="1330458"/>
    <lineage>
        <taxon>Bacteria</taxon>
        <taxon>Bacillati</taxon>
        <taxon>Actinomycetota</taxon>
        <taxon>Actinomycetes</taxon>
        <taxon>Micrococcales</taxon>
        <taxon>Microbacteriaceae</taxon>
        <taxon>Agrococcus</taxon>
    </lineage>
</organism>
<dbReference type="Pfam" id="PF12697">
    <property type="entry name" value="Abhydrolase_6"/>
    <property type="match status" value="1"/>
</dbReference>
<keyword evidence="3" id="KW-1185">Reference proteome</keyword>
<feature type="domain" description="AB hydrolase-1" evidence="1">
    <location>
        <begin position="27"/>
        <end position="259"/>
    </location>
</feature>
<dbReference type="Proteomes" id="UP000016462">
    <property type="component" value="Unassembled WGS sequence"/>
</dbReference>
<dbReference type="SUPFAM" id="SSF53474">
    <property type="entry name" value="alpha/beta-Hydrolases"/>
    <property type="match status" value="1"/>
</dbReference>
<reference evidence="2 3" key="1">
    <citation type="journal article" date="2013" name="Genome Announc.">
        <title>First draft genome sequence from a member of the genus agrococcus, isolated from modern microbialites.</title>
        <authorList>
            <person name="White R.A.III."/>
            <person name="Grassa C.J."/>
            <person name="Suttle C.A."/>
        </authorList>
    </citation>
    <scope>NUCLEOTIDE SEQUENCE [LARGE SCALE GENOMIC DNA]</scope>
    <source>
        <strain evidence="2 3">RW1</strain>
    </source>
</reference>
<dbReference type="AlphaFoldDB" id="U1MWP4"/>
<dbReference type="InterPro" id="IPR029058">
    <property type="entry name" value="AB_hydrolase_fold"/>
</dbReference>
<dbReference type="OrthoDB" id="3771266at2"/>
<gene>
    <name evidence="2" type="ORF">L332_11350</name>
</gene>
<proteinExistence type="predicted"/>
<dbReference type="GO" id="GO:0003824">
    <property type="term" value="F:catalytic activity"/>
    <property type="evidence" value="ECO:0007669"/>
    <property type="project" value="UniProtKB-ARBA"/>
</dbReference>
<dbReference type="PANTHER" id="PTHR43689">
    <property type="entry name" value="HYDROLASE"/>
    <property type="match status" value="1"/>
</dbReference>
<comment type="caution">
    <text evidence="2">The sequence shown here is derived from an EMBL/GenBank/DDBJ whole genome shotgun (WGS) entry which is preliminary data.</text>
</comment>
<evidence type="ECO:0000313" key="2">
    <source>
        <dbReference type="EMBL" id="ERG65035.1"/>
    </source>
</evidence>
<dbReference type="RefSeq" id="WP_021010052.1">
    <property type="nucleotide sequence ID" value="NZ_ASHR01000014.1"/>
</dbReference>
<dbReference type="Gene3D" id="3.40.50.1820">
    <property type="entry name" value="alpha/beta hydrolase"/>
    <property type="match status" value="1"/>
</dbReference>
<protein>
    <recommendedName>
        <fullName evidence="1">AB hydrolase-1 domain-containing protein</fullName>
    </recommendedName>
</protein>
<sequence length="276" mass="28560">MTTATTARLALDGRSLAFDVAGAGPLVVCLPGMGDLRSAYRHLMPELVAHGMRVATLDLPGHGDSDATAEPLVGQRDIARAAVALARHLGGPAIVVGHSYTPDSALLATQLAPDAIVGAVAIAPWASTAPPSPAMRVATRAVTSSALLWSLFYRSLHRTPPVDLGDHRRHIVASMRRPHGTAALRAMGEGSGKDAIGARATQTAPVAVVMGERDPDFRDPVAEARAYAEAMPAGVAEVRTVAGAGHYPHAERPVETADAVLALARRVGWAVGSARA</sequence>
<accession>U1MWP4</accession>
<evidence type="ECO:0000313" key="3">
    <source>
        <dbReference type="Proteomes" id="UP000016462"/>
    </source>
</evidence>
<name>U1MWP4_9MICO</name>
<evidence type="ECO:0000259" key="1">
    <source>
        <dbReference type="Pfam" id="PF12697"/>
    </source>
</evidence>
<dbReference type="InterPro" id="IPR000073">
    <property type="entry name" value="AB_hydrolase_1"/>
</dbReference>
<dbReference type="EMBL" id="ASHR01000014">
    <property type="protein sequence ID" value="ERG65035.1"/>
    <property type="molecule type" value="Genomic_DNA"/>
</dbReference>
<dbReference type="PANTHER" id="PTHR43689:SF8">
    <property type="entry name" value="ALPHA_BETA-HYDROLASES SUPERFAMILY PROTEIN"/>
    <property type="match status" value="1"/>
</dbReference>